<dbReference type="Gene3D" id="3.20.20.330">
    <property type="entry name" value="Homocysteine-binding-like domain"/>
    <property type="match status" value="1"/>
</dbReference>
<protein>
    <submittedName>
        <fullName evidence="5">S-methylmethionine-dependent homocysteine/selenocysteine methylase</fullName>
    </submittedName>
</protein>
<reference evidence="5 6" key="1">
    <citation type="submission" date="2018-03" db="EMBL/GenBank/DDBJ databases">
        <title>Genomic Encyclopedia of Archaeal and Bacterial Type Strains, Phase II (KMG-II): from individual species to whole genera.</title>
        <authorList>
            <person name="Goeker M."/>
        </authorList>
    </citation>
    <scope>NUCLEOTIDE SEQUENCE [LARGE SCALE GENOMIC DNA]</scope>
    <source>
        <strain evidence="5 6">DSM 100214</strain>
    </source>
</reference>
<feature type="binding site" evidence="3">
    <location>
        <position position="290"/>
    </location>
    <ligand>
        <name>Zn(2+)</name>
        <dbReference type="ChEBI" id="CHEBI:29105"/>
    </ligand>
</feature>
<keyword evidence="3" id="KW-0479">Metal-binding</keyword>
<dbReference type="Proteomes" id="UP000247973">
    <property type="component" value="Unassembled WGS sequence"/>
</dbReference>
<feature type="binding site" evidence="3">
    <location>
        <position position="291"/>
    </location>
    <ligand>
        <name>Zn(2+)</name>
        <dbReference type="ChEBI" id="CHEBI:29105"/>
    </ligand>
</feature>
<dbReference type="GO" id="GO:0046872">
    <property type="term" value="F:metal ion binding"/>
    <property type="evidence" value="ECO:0007669"/>
    <property type="project" value="UniProtKB-KW"/>
</dbReference>
<evidence type="ECO:0000256" key="1">
    <source>
        <dbReference type="ARBA" id="ARBA00022603"/>
    </source>
</evidence>
<evidence type="ECO:0000256" key="2">
    <source>
        <dbReference type="ARBA" id="ARBA00022679"/>
    </source>
</evidence>
<proteinExistence type="predicted"/>
<organism evidence="5 6">
    <name type="scientific">Dysgonomonas alginatilytica</name>
    <dbReference type="NCBI Taxonomy" id="1605892"/>
    <lineage>
        <taxon>Bacteria</taxon>
        <taxon>Pseudomonadati</taxon>
        <taxon>Bacteroidota</taxon>
        <taxon>Bacteroidia</taxon>
        <taxon>Bacteroidales</taxon>
        <taxon>Dysgonomonadaceae</taxon>
        <taxon>Dysgonomonas</taxon>
    </lineage>
</organism>
<dbReference type="RefSeq" id="WP_110310343.1">
    <property type="nucleotide sequence ID" value="NZ_QICL01000008.1"/>
</dbReference>
<gene>
    <name evidence="5" type="ORF">CLV62_10867</name>
</gene>
<keyword evidence="1 3" id="KW-0489">Methyltransferase</keyword>
<dbReference type="OrthoDB" id="9803687at2"/>
<name>A0A2V3PPM2_9BACT</name>
<sequence length="318" mass="35654">MDFLTCYTNKSPLLMEGALGERLKREYNLSFDADVAMASLIYTNEGRQALTYLWNEYIAIAEKHNLPFIATTPTRRANKERVNQSKYSEDIISENVSFLRSIKASSSTTMFTGGLMGCKGDAYQAKDMLSIEKAKKFHSWQANLFHESKVDFLFAAIMPALSEAIGMAKALEETHLPYIISFMILENGCLIDGTSIHDAIMLIDKSTQQKPVCYMANCVHPKILYSALEKEFNQTPLVKERFGGIQANTSPLSPEELDNSADLKCSDSIELANEIIKLNEFINLNIVGGCCGTDNTHIEQIAKRISNKQMIFEKKSNK</sequence>
<comment type="cofactor">
    <cofactor evidence="3">
        <name>Zn(2+)</name>
        <dbReference type="ChEBI" id="CHEBI:29105"/>
    </cofactor>
</comment>
<dbReference type="GO" id="GO:0008168">
    <property type="term" value="F:methyltransferase activity"/>
    <property type="evidence" value="ECO:0007669"/>
    <property type="project" value="UniProtKB-UniRule"/>
</dbReference>
<dbReference type="InterPro" id="IPR003726">
    <property type="entry name" value="HCY_dom"/>
</dbReference>
<evidence type="ECO:0000256" key="3">
    <source>
        <dbReference type="PROSITE-ProRule" id="PRU00333"/>
    </source>
</evidence>
<keyword evidence="3" id="KW-0862">Zinc</keyword>
<accession>A0A2V3PPM2</accession>
<dbReference type="PANTHER" id="PTHR11103">
    <property type="entry name" value="SLR1189 PROTEIN"/>
    <property type="match status" value="1"/>
</dbReference>
<dbReference type="Pfam" id="PF02574">
    <property type="entry name" value="S-methyl_trans"/>
    <property type="match status" value="1"/>
</dbReference>
<evidence type="ECO:0000313" key="5">
    <source>
        <dbReference type="EMBL" id="PXV65069.1"/>
    </source>
</evidence>
<feature type="binding site" evidence="3">
    <location>
        <position position="218"/>
    </location>
    <ligand>
        <name>Zn(2+)</name>
        <dbReference type="ChEBI" id="CHEBI:29105"/>
    </ligand>
</feature>
<dbReference type="EMBL" id="QICL01000008">
    <property type="protein sequence ID" value="PXV65069.1"/>
    <property type="molecule type" value="Genomic_DNA"/>
</dbReference>
<evidence type="ECO:0000259" key="4">
    <source>
        <dbReference type="PROSITE" id="PS50970"/>
    </source>
</evidence>
<dbReference type="AlphaFoldDB" id="A0A2V3PPM2"/>
<keyword evidence="2 3" id="KW-0808">Transferase</keyword>
<comment type="caution">
    <text evidence="5">The sequence shown here is derived from an EMBL/GenBank/DDBJ whole genome shotgun (WGS) entry which is preliminary data.</text>
</comment>
<dbReference type="PROSITE" id="PS50970">
    <property type="entry name" value="HCY"/>
    <property type="match status" value="1"/>
</dbReference>
<keyword evidence="6" id="KW-1185">Reference proteome</keyword>
<dbReference type="PANTHER" id="PTHR11103:SF18">
    <property type="entry name" value="SLR1189 PROTEIN"/>
    <property type="match status" value="1"/>
</dbReference>
<dbReference type="GO" id="GO:0032259">
    <property type="term" value="P:methylation"/>
    <property type="evidence" value="ECO:0007669"/>
    <property type="project" value="UniProtKB-KW"/>
</dbReference>
<dbReference type="SUPFAM" id="SSF82282">
    <property type="entry name" value="Homocysteine S-methyltransferase"/>
    <property type="match status" value="1"/>
</dbReference>
<feature type="domain" description="Hcy-binding" evidence="4">
    <location>
        <begin position="1"/>
        <end position="305"/>
    </location>
</feature>
<dbReference type="InterPro" id="IPR036589">
    <property type="entry name" value="HCY_dom_sf"/>
</dbReference>
<evidence type="ECO:0000313" key="6">
    <source>
        <dbReference type="Proteomes" id="UP000247973"/>
    </source>
</evidence>